<evidence type="ECO:0000313" key="3">
    <source>
        <dbReference type="Proteomes" id="UP001590951"/>
    </source>
</evidence>
<keyword evidence="3" id="KW-1185">Reference proteome</keyword>
<dbReference type="Proteomes" id="UP001590951">
    <property type="component" value="Unassembled WGS sequence"/>
</dbReference>
<comment type="caution">
    <text evidence="2">The sequence shown here is derived from an EMBL/GenBank/DDBJ whole genome shotgun (WGS) entry which is preliminary data.</text>
</comment>
<reference evidence="2 3" key="1">
    <citation type="submission" date="2024-09" db="EMBL/GenBank/DDBJ databases">
        <title>Rethinking Asexuality: The Enigmatic Case of Functional Sexual Genes in Lepraria (Stereocaulaceae).</title>
        <authorList>
            <person name="Doellman M."/>
            <person name="Sun Y."/>
            <person name="Barcenas-Pena A."/>
            <person name="Lumbsch H.T."/>
            <person name="Grewe F."/>
        </authorList>
    </citation>
    <scope>NUCLEOTIDE SEQUENCE [LARGE SCALE GENOMIC DNA]</scope>
    <source>
        <strain evidence="2 3">Grewe 0041</strain>
    </source>
</reference>
<feature type="compositionally biased region" description="Polar residues" evidence="1">
    <location>
        <begin position="102"/>
        <end position="112"/>
    </location>
</feature>
<feature type="region of interest" description="Disordered" evidence="1">
    <location>
        <begin position="88"/>
        <end position="112"/>
    </location>
</feature>
<dbReference type="EMBL" id="JBHFEH010000001">
    <property type="protein sequence ID" value="KAL2058801.1"/>
    <property type="molecule type" value="Genomic_DNA"/>
</dbReference>
<sequence length="112" mass="12571">MDAFKFNLKLANKASHDLLMHLLEETSLLVTSPPSPEASQSQVMPGDPFTSPNFENKGPTEEELSYRAARQEVYELGDALEHAQQEFDNMNIEYHQAHDTHTQSAVPATKTQ</sequence>
<protein>
    <submittedName>
        <fullName evidence="2">Uncharacterized protein</fullName>
    </submittedName>
</protein>
<accession>A0ABR4BPQ2</accession>
<organism evidence="2 3">
    <name type="scientific">Lepraria finkii</name>
    <dbReference type="NCBI Taxonomy" id="1340010"/>
    <lineage>
        <taxon>Eukaryota</taxon>
        <taxon>Fungi</taxon>
        <taxon>Dikarya</taxon>
        <taxon>Ascomycota</taxon>
        <taxon>Pezizomycotina</taxon>
        <taxon>Lecanoromycetes</taxon>
        <taxon>OSLEUM clade</taxon>
        <taxon>Lecanoromycetidae</taxon>
        <taxon>Lecanorales</taxon>
        <taxon>Lecanorineae</taxon>
        <taxon>Stereocaulaceae</taxon>
        <taxon>Lepraria</taxon>
    </lineage>
</organism>
<proteinExistence type="predicted"/>
<gene>
    <name evidence="2" type="ORF">ABVK25_000092</name>
</gene>
<name>A0ABR4BPQ2_9LECA</name>
<evidence type="ECO:0000313" key="2">
    <source>
        <dbReference type="EMBL" id="KAL2058801.1"/>
    </source>
</evidence>
<evidence type="ECO:0000256" key="1">
    <source>
        <dbReference type="SAM" id="MobiDB-lite"/>
    </source>
</evidence>
<feature type="region of interest" description="Disordered" evidence="1">
    <location>
        <begin position="30"/>
        <end position="64"/>
    </location>
</feature>